<gene>
    <name evidence="4" type="ORF">T4B_2638</name>
    <name evidence="5" type="ORF">T4C_12851</name>
    <name evidence="3" type="ORF">T4E_3881</name>
</gene>
<dbReference type="AlphaFoldDB" id="A0A0V1JAJ5"/>
<evidence type="ECO:0000256" key="2">
    <source>
        <dbReference type="SAM" id="Phobius"/>
    </source>
</evidence>
<dbReference type="EMBL" id="JYDV01000114">
    <property type="protein sequence ID" value="KRZ32006.1"/>
    <property type="molecule type" value="Genomic_DNA"/>
</dbReference>
<evidence type="ECO:0000256" key="1">
    <source>
        <dbReference type="SAM" id="Coils"/>
    </source>
</evidence>
<name>A0A0V1JAJ5_TRIPS</name>
<dbReference type="Proteomes" id="UP000054815">
    <property type="component" value="Unassembled WGS sequence"/>
</dbReference>
<dbReference type="EMBL" id="JYDS01000086">
    <property type="protein sequence ID" value="KRZ26369.1"/>
    <property type="molecule type" value="Genomic_DNA"/>
</dbReference>
<keyword evidence="2" id="KW-0812">Transmembrane</keyword>
<dbReference type="Proteomes" id="UP000054805">
    <property type="component" value="Unassembled WGS sequence"/>
</dbReference>
<keyword evidence="2" id="KW-0472">Membrane</keyword>
<sequence length="128" mass="14723">LIQEFRFWKMNFLRFVIAFNILSCCTASFIVSSMPAAQRKEYENMVKQFQLEKKSIADSLSDSNRIEFMKEMRKKESDAFGKVALLPHATEAQKLAQQKAAIEALQKNLKDVKKVGASYTNDNLSFLF</sequence>
<organism evidence="5 8">
    <name type="scientific">Trichinella pseudospiralis</name>
    <name type="common">Parasitic roundworm</name>
    <dbReference type="NCBI Taxonomy" id="6337"/>
    <lineage>
        <taxon>Eukaryota</taxon>
        <taxon>Metazoa</taxon>
        <taxon>Ecdysozoa</taxon>
        <taxon>Nematoda</taxon>
        <taxon>Enoplea</taxon>
        <taxon>Dorylaimia</taxon>
        <taxon>Trichinellida</taxon>
        <taxon>Trichinellidae</taxon>
        <taxon>Trichinella</taxon>
    </lineage>
</organism>
<keyword evidence="2" id="KW-1133">Transmembrane helix</keyword>
<protein>
    <submittedName>
        <fullName evidence="5">Uncharacterized protein</fullName>
    </submittedName>
</protein>
<feature type="transmembrane region" description="Helical" evidence="2">
    <location>
        <begin position="12"/>
        <end position="31"/>
    </location>
</feature>
<feature type="non-terminal residue" evidence="5">
    <location>
        <position position="1"/>
    </location>
</feature>
<evidence type="ECO:0000313" key="5">
    <source>
        <dbReference type="EMBL" id="KRZ32006.1"/>
    </source>
</evidence>
<evidence type="ECO:0000313" key="6">
    <source>
        <dbReference type="Proteomes" id="UP000054805"/>
    </source>
</evidence>
<keyword evidence="6" id="KW-1185">Reference proteome</keyword>
<dbReference type="Proteomes" id="UP000054826">
    <property type="component" value="Unassembled WGS sequence"/>
</dbReference>
<evidence type="ECO:0000313" key="7">
    <source>
        <dbReference type="Proteomes" id="UP000054815"/>
    </source>
</evidence>
<evidence type="ECO:0000313" key="3">
    <source>
        <dbReference type="EMBL" id="KRX92742.1"/>
    </source>
</evidence>
<comment type="caution">
    <text evidence="5">The sequence shown here is derived from an EMBL/GenBank/DDBJ whole genome shotgun (WGS) entry which is preliminary data.</text>
</comment>
<keyword evidence="1" id="KW-0175">Coiled coil</keyword>
<accession>A0A0V1JAJ5</accession>
<reference evidence="6 7" key="1">
    <citation type="submission" date="2015-01" db="EMBL/GenBank/DDBJ databases">
        <title>Evolution of Trichinella species and genotypes.</title>
        <authorList>
            <person name="Korhonen P.K."/>
            <person name="Edoardo P."/>
            <person name="Giuseppe L.R."/>
            <person name="Gasser R.B."/>
        </authorList>
    </citation>
    <scope>NUCLEOTIDE SEQUENCE [LARGE SCALE GENOMIC DNA]</scope>
    <source>
        <strain evidence="3">ISS141</strain>
        <strain evidence="5">ISS176</strain>
        <strain evidence="4">ISS588</strain>
    </source>
</reference>
<feature type="coiled-coil region" evidence="1">
    <location>
        <begin position="88"/>
        <end position="115"/>
    </location>
</feature>
<evidence type="ECO:0000313" key="4">
    <source>
        <dbReference type="EMBL" id="KRZ26369.1"/>
    </source>
</evidence>
<proteinExistence type="predicted"/>
<dbReference type="EMBL" id="JYDU01000104">
    <property type="protein sequence ID" value="KRX92742.1"/>
    <property type="molecule type" value="Genomic_DNA"/>
</dbReference>
<evidence type="ECO:0000313" key="8">
    <source>
        <dbReference type="Proteomes" id="UP000054826"/>
    </source>
</evidence>